<evidence type="ECO:0000313" key="9">
    <source>
        <dbReference type="EMBL" id="MFC1851780.1"/>
    </source>
</evidence>
<keyword evidence="4 5" id="KW-0274">FAD</keyword>
<dbReference type="Proteomes" id="UP001594351">
    <property type="component" value="Unassembled WGS sequence"/>
</dbReference>
<evidence type="ECO:0000256" key="4">
    <source>
        <dbReference type="ARBA" id="ARBA00022827"/>
    </source>
</evidence>
<dbReference type="Pfam" id="PF02770">
    <property type="entry name" value="Acyl-CoA_dh_M"/>
    <property type="match status" value="1"/>
</dbReference>
<dbReference type="InterPro" id="IPR009100">
    <property type="entry name" value="AcylCoA_DH/oxidase_NM_dom_sf"/>
</dbReference>
<comment type="similarity">
    <text evidence="2 5">Belongs to the acyl-CoA dehydrogenase family.</text>
</comment>
<keyword evidence="3 5" id="KW-0285">Flavoprotein</keyword>
<feature type="domain" description="Acyl-CoA dehydrogenase/oxidase N-terminal" evidence="8">
    <location>
        <begin position="12"/>
        <end position="124"/>
    </location>
</feature>
<evidence type="ECO:0000256" key="1">
    <source>
        <dbReference type="ARBA" id="ARBA00001974"/>
    </source>
</evidence>
<dbReference type="EMBL" id="JBHPBY010000224">
    <property type="protein sequence ID" value="MFC1851780.1"/>
    <property type="molecule type" value="Genomic_DNA"/>
</dbReference>
<comment type="cofactor">
    <cofactor evidence="1 5">
        <name>FAD</name>
        <dbReference type="ChEBI" id="CHEBI:57692"/>
    </cofactor>
</comment>
<dbReference type="InterPro" id="IPR046373">
    <property type="entry name" value="Acyl-CoA_Oxase/DH_mid-dom_sf"/>
</dbReference>
<keyword evidence="5" id="KW-0560">Oxidoreductase</keyword>
<evidence type="ECO:0000256" key="3">
    <source>
        <dbReference type="ARBA" id="ARBA00022630"/>
    </source>
</evidence>
<dbReference type="Gene3D" id="1.20.140.10">
    <property type="entry name" value="Butyryl-CoA Dehydrogenase, subunit A, domain 3"/>
    <property type="match status" value="1"/>
</dbReference>
<dbReference type="InterPro" id="IPR036250">
    <property type="entry name" value="AcylCo_DH-like_C"/>
</dbReference>
<evidence type="ECO:0000259" key="7">
    <source>
        <dbReference type="Pfam" id="PF02770"/>
    </source>
</evidence>
<sequence>MDYLNFDLFNPTDEHRALRDTVRKFSVEEIGPQANEFDDAEKFNMDLYKKLSSELGLFGLTIPEEDGGIGMDAIATVIVHEEMSRFDPAFTMSYLAHEVLFNNNFYHGSSPALREKYLARVLGGGWIGGMAMTEPDAGTDVLGMKCTVERRGDLYILNGTKQFITNGPEADLFIIYAKPDRDKRDITTLIVEKSFPGFSVGQKEIKMGMKASSTSCLVFEDCEVPVENLMGEEGKGMVHMMRNLEIERVSLGAQSIGLALQCVDVMSHYAINERSAFGKKLISFGQMQRMVAESYAKTAAARALIYLTAKDIAPDVRNSLGASSAKLIATTTGEEVARNAVQVLAGYGYSREYNVERLLRDAILLSIGGGTNEAMQKNITADLKRVYQ</sequence>
<dbReference type="Gene3D" id="2.40.110.10">
    <property type="entry name" value="Butyryl-CoA Dehydrogenase, subunit A, domain 2"/>
    <property type="match status" value="1"/>
</dbReference>
<dbReference type="SUPFAM" id="SSF47203">
    <property type="entry name" value="Acyl-CoA dehydrogenase C-terminal domain-like"/>
    <property type="match status" value="1"/>
</dbReference>
<evidence type="ECO:0000256" key="5">
    <source>
        <dbReference type="RuleBase" id="RU362125"/>
    </source>
</evidence>
<feature type="domain" description="Acyl-CoA dehydrogenase/oxidase C-terminal" evidence="6">
    <location>
        <begin position="234"/>
        <end position="381"/>
    </location>
</feature>
<dbReference type="Pfam" id="PF00441">
    <property type="entry name" value="Acyl-CoA_dh_1"/>
    <property type="match status" value="1"/>
</dbReference>
<dbReference type="PANTHER" id="PTHR43884:SF12">
    <property type="entry name" value="ISOVALERYL-COA DEHYDROGENASE, MITOCHONDRIAL-RELATED"/>
    <property type="match status" value="1"/>
</dbReference>
<evidence type="ECO:0000256" key="2">
    <source>
        <dbReference type="ARBA" id="ARBA00009347"/>
    </source>
</evidence>
<dbReference type="PROSITE" id="PS00072">
    <property type="entry name" value="ACYL_COA_DH_1"/>
    <property type="match status" value="1"/>
</dbReference>
<keyword evidence="10" id="KW-1185">Reference proteome</keyword>
<reference evidence="9 10" key="1">
    <citation type="submission" date="2024-09" db="EMBL/GenBank/DDBJ databases">
        <title>Laminarin stimulates single cell rates of sulfate reduction while oxygen inhibits transcriptomic activity in coastal marine sediment.</title>
        <authorList>
            <person name="Lindsay M."/>
            <person name="Orcutt B."/>
            <person name="Emerson D."/>
            <person name="Stepanauskas R."/>
            <person name="D'Angelo T."/>
        </authorList>
    </citation>
    <scope>NUCLEOTIDE SEQUENCE [LARGE SCALE GENOMIC DNA]</scope>
    <source>
        <strain evidence="9">SAG AM-311-K15</strain>
    </source>
</reference>
<gene>
    <name evidence="9" type="ORF">ACFL27_16435</name>
</gene>
<dbReference type="InterPro" id="IPR013786">
    <property type="entry name" value="AcylCoA_DH/ox_N"/>
</dbReference>
<name>A0ABV6Z004_UNCC1</name>
<evidence type="ECO:0000313" key="10">
    <source>
        <dbReference type="Proteomes" id="UP001594351"/>
    </source>
</evidence>
<dbReference type="Pfam" id="PF02771">
    <property type="entry name" value="Acyl-CoA_dh_N"/>
    <property type="match status" value="1"/>
</dbReference>
<comment type="caution">
    <text evidence="9">The sequence shown here is derived from an EMBL/GenBank/DDBJ whole genome shotgun (WGS) entry which is preliminary data.</text>
</comment>
<dbReference type="InterPro" id="IPR006091">
    <property type="entry name" value="Acyl-CoA_Oxase/DH_mid-dom"/>
</dbReference>
<organism evidence="9 10">
    <name type="scientific">candidate division CSSED10-310 bacterium</name>
    <dbReference type="NCBI Taxonomy" id="2855610"/>
    <lineage>
        <taxon>Bacteria</taxon>
        <taxon>Bacteria division CSSED10-310</taxon>
    </lineage>
</organism>
<dbReference type="InterPro" id="IPR009075">
    <property type="entry name" value="AcylCo_DH/oxidase_C"/>
</dbReference>
<feature type="domain" description="Acyl-CoA oxidase/dehydrogenase middle" evidence="7">
    <location>
        <begin position="129"/>
        <end position="222"/>
    </location>
</feature>
<dbReference type="InterPro" id="IPR006089">
    <property type="entry name" value="Acyl-CoA_DH_CS"/>
</dbReference>
<protein>
    <submittedName>
        <fullName evidence="9">Acyl-CoA dehydrogenase family protein</fullName>
    </submittedName>
</protein>
<evidence type="ECO:0000259" key="8">
    <source>
        <dbReference type="Pfam" id="PF02771"/>
    </source>
</evidence>
<dbReference type="PANTHER" id="PTHR43884">
    <property type="entry name" value="ACYL-COA DEHYDROGENASE"/>
    <property type="match status" value="1"/>
</dbReference>
<accession>A0ABV6Z004</accession>
<dbReference type="SUPFAM" id="SSF56645">
    <property type="entry name" value="Acyl-CoA dehydrogenase NM domain-like"/>
    <property type="match status" value="1"/>
</dbReference>
<dbReference type="Gene3D" id="1.10.540.10">
    <property type="entry name" value="Acyl-CoA dehydrogenase/oxidase, N-terminal domain"/>
    <property type="match status" value="1"/>
</dbReference>
<evidence type="ECO:0000259" key="6">
    <source>
        <dbReference type="Pfam" id="PF00441"/>
    </source>
</evidence>
<proteinExistence type="inferred from homology"/>
<dbReference type="InterPro" id="IPR037069">
    <property type="entry name" value="AcylCoA_DH/ox_N_sf"/>
</dbReference>